<accession>A0AAD4DYP6</accession>
<comment type="cofactor">
    <cofactor evidence="1">
        <name>FAD</name>
        <dbReference type="ChEBI" id="CHEBI:57692"/>
    </cofactor>
</comment>
<evidence type="ECO:0000256" key="2">
    <source>
        <dbReference type="ARBA" id="ARBA00022630"/>
    </source>
</evidence>
<comment type="caution">
    <text evidence="6">The sequence shown here is derived from an EMBL/GenBank/DDBJ whole genome shotgun (WGS) entry which is preliminary data.</text>
</comment>
<dbReference type="GeneID" id="64661993"/>
<dbReference type="SUPFAM" id="SSF51905">
    <property type="entry name" value="FAD/NAD(P)-binding domain"/>
    <property type="match status" value="1"/>
</dbReference>
<evidence type="ECO:0000313" key="7">
    <source>
        <dbReference type="Proteomes" id="UP001195769"/>
    </source>
</evidence>
<dbReference type="Proteomes" id="UP001195769">
    <property type="component" value="Unassembled WGS sequence"/>
</dbReference>
<dbReference type="PANTHER" id="PTHR43004:SF19">
    <property type="entry name" value="BINDING MONOOXYGENASE, PUTATIVE (JCVI)-RELATED"/>
    <property type="match status" value="1"/>
</dbReference>
<sequence length="608" mass="66314">MCTEFKFTLLLTLDNRDDCRTQALQSTFNLNYLSPRPLVKNLTFQSHDLGKEVMIMLAWSPNVDGLYEDVFPIVWKVSKFGKSGGCSCSHTGLPRPTQPSLPLACSRAQVDSGKVISAATSVNINNIVKTTSTKANDVYHFSTMSLPEITTVLIVGAGPAGLTAALSLVHYGCHDFVIVDAVGEGLNASRAIAIHCATVEALASINAADGLLSRAIKGKGIRITSRTSQIFDGTFDPLKKHSVHPYALCIPQNVTEFVLGQKLQSLGVQVQRPHRAVGMKQNEKDSRITDVSFEDGQVIRARYIIGADGARSIVRPQCSPTQLSRMSDDHFQIRTVAGIGFSDPEGPHLTSNLLAQMVSADVTFEPEPVGPFTLETHLNATVFSGNIFFLAPFGNHFNTELTRDGKPTTKSIFRIGCAIPAKNGEPPHAPPKEYIQNLIDSYGPACISSDPSLNPKPVKVDQLVWSTRFRTHSAIADRTFTRLGAAIFLVGDAAHIHSPAGGQGMNLAIRDAIFLAEAVTKHIQASAEDPDVDDTILQEFAEARHARALEIIGFTKTLMKLASLTYDPYAWWMPFSWASIRDLMLRILGRYDFVQSKVAWGLSGLGRR</sequence>
<dbReference type="InterPro" id="IPR050641">
    <property type="entry name" value="RIFMO-like"/>
</dbReference>
<keyword evidence="7" id="KW-1185">Reference proteome</keyword>
<dbReference type="Gene3D" id="3.30.70.2450">
    <property type="match status" value="1"/>
</dbReference>
<evidence type="ECO:0000256" key="3">
    <source>
        <dbReference type="ARBA" id="ARBA00022827"/>
    </source>
</evidence>
<dbReference type="EMBL" id="JABBWK010000056">
    <property type="protein sequence ID" value="KAG1896392.1"/>
    <property type="molecule type" value="Genomic_DNA"/>
</dbReference>
<dbReference type="PRINTS" id="PR00420">
    <property type="entry name" value="RNGMNOXGNASE"/>
</dbReference>
<dbReference type="AlphaFoldDB" id="A0AAD4DYP6"/>
<evidence type="ECO:0000256" key="4">
    <source>
        <dbReference type="ARBA" id="ARBA00023002"/>
    </source>
</evidence>
<evidence type="ECO:0000256" key="1">
    <source>
        <dbReference type="ARBA" id="ARBA00001974"/>
    </source>
</evidence>
<protein>
    <recommendedName>
        <fullName evidence="5">FAD-binding domain-containing protein</fullName>
    </recommendedName>
</protein>
<dbReference type="PANTHER" id="PTHR43004">
    <property type="entry name" value="TRK SYSTEM POTASSIUM UPTAKE PROTEIN"/>
    <property type="match status" value="1"/>
</dbReference>
<dbReference type="GO" id="GO:0016709">
    <property type="term" value="F:oxidoreductase activity, acting on paired donors, with incorporation or reduction of molecular oxygen, NAD(P)H as one donor, and incorporation of one atom of oxygen"/>
    <property type="evidence" value="ECO:0007669"/>
    <property type="project" value="UniProtKB-ARBA"/>
</dbReference>
<dbReference type="GO" id="GO:0071949">
    <property type="term" value="F:FAD binding"/>
    <property type="evidence" value="ECO:0007669"/>
    <property type="project" value="InterPro"/>
</dbReference>
<reference evidence="6" key="1">
    <citation type="journal article" date="2020" name="New Phytol.">
        <title>Comparative genomics reveals dynamic genome evolution in host specialist ectomycorrhizal fungi.</title>
        <authorList>
            <person name="Lofgren L.A."/>
            <person name="Nguyen N.H."/>
            <person name="Vilgalys R."/>
            <person name="Ruytinx J."/>
            <person name="Liao H.L."/>
            <person name="Branco S."/>
            <person name="Kuo A."/>
            <person name="LaButti K."/>
            <person name="Lipzen A."/>
            <person name="Andreopoulos W."/>
            <person name="Pangilinan J."/>
            <person name="Riley R."/>
            <person name="Hundley H."/>
            <person name="Na H."/>
            <person name="Barry K."/>
            <person name="Grigoriev I.V."/>
            <person name="Stajich J.E."/>
            <person name="Kennedy P.G."/>
        </authorList>
    </citation>
    <scope>NUCLEOTIDE SEQUENCE</scope>
    <source>
        <strain evidence="6">FC203</strain>
    </source>
</reference>
<dbReference type="InterPro" id="IPR002938">
    <property type="entry name" value="FAD-bd"/>
</dbReference>
<keyword evidence="3" id="KW-0274">FAD</keyword>
<dbReference type="Pfam" id="PF01494">
    <property type="entry name" value="FAD_binding_3"/>
    <property type="match status" value="2"/>
</dbReference>
<name>A0AAD4DYP6_9AGAM</name>
<organism evidence="6 7">
    <name type="scientific">Suillus fuscotomentosus</name>
    <dbReference type="NCBI Taxonomy" id="1912939"/>
    <lineage>
        <taxon>Eukaryota</taxon>
        <taxon>Fungi</taxon>
        <taxon>Dikarya</taxon>
        <taxon>Basidiomycota</taxon>
        <taxon>Agaricomycotina</taxon>
        <taxon>Agaricomycetes</taxon>
        <taxon>Agaricomycetidae</taxon>
        <taxon>Boletales</taxon>
        <taxon>Suillineae</taxon>
        <taxon>Suillaceae</taxon>
        <taxon>Suillus</taxon>
    </lineage>
</organism>
<feature type="domain" description="FAD-binding" evidence="5">
    <location>
        <begin position="462"/>
        <end position="550"/>
    </location>
</feature>
<feature type="domain" description="FAD-binding" evidence="5">
    <location>
        <begin position="150"/>
        <end position="322"/>
    </location>
</feature>
<proteinExistence type="predicted"/>
<dbReference type="Gene3D" id="3.50.50.60">
    <property type="entry name" value="FAD/NAD(P)-binding domain"/>
    <property type="match status" value="2"/>
</dbReference>
<dbReference type="RefSeq" id="XP_041221968.1">
    <property type="nucleotide sequence ID" value="XM_041367695.1"/>
</dbReference>
<evidence type="ECO:0000259" key="5">
    <source>
        <dbReference type="Pfam" id="PF01494"/>
    </source>
</evidence>
<evidence type="ECO:0000313" key="6">
    <source>
        <dbReference type="EMBL" id="KAG1896392.1"/>
    </source>
</evidence>
<keyword evidence="4" id="KW-0560">Oxidoreductase</keyword>
<dbReference type="InterPro" id="IPR036188">
    <property type="entry name" value="FAD/NAD-bd_sf"/>
</dbReference>
<gene>
    <name evidence="6" type="ORF">F5891DRAFT_1193197</name>
</gene>
<keyword evidence="2" id="KW-0285">Flavoprotein</keyword>